<evidence type="ECO:0000313" key="2">
    <source>
        <dbReference type="EMBL" id="PIE83540.1"/>
    </source>
</evidence>
<reference evidence="2 3" key="1">
    <citation type="submission" date="2017-10" db="EMBL/GenBank/DDBJ databases">
        <title>Novel microbial diversity and functional potential in the marine mammal oral microbiome.</title>
        <authorList>
            <person name="Dudek N.K."/>
            <person name="Sun C.L."/>
            <person name="Burstein D."/>
            <person name="Kantor R.S."/>
            <person name="Aliaga Goltsman D.S."/>
            <person name="Bik E.M."/>
            <person name="Thomas B.C."/>
            <person name="Banfield J.F."/>
            <person name="Relman D.A."/>
        </authorList>
    </citation>
    <scope>NUCLEOTIDE SEQUENCE [LARGE SCALE GENOMIC DNA]</scope>
    <source>
        <strain evidence="2">DOLJORAL78_50_517</strain>
    </source>
</reference>
<organism evidence="2 3">
    <name type="scientific">Candidatus Contendibacter odensensis</name>
    <dbReference type="NCBI Taxonomy" id="1400860"/>
    <lineage>
        <taxon>Bacteria</taxon>
        <taxon>Pseudomonadati</taxon>
        <taxon>Pseudomonadota</taxon>
        <taxon>Gammaproteobacteria</taxon>
        <taxon>Candidatus Competibacteraceae</taxon>
        <taxon>Candidatus Contendibacter</taxon>
    </lineage>
</organism>
<dbReference type="PANTHER" id="PTHR21666">
    <property type="entry name" value="PEPTIDASE-RELATED"/>
    <property type="match status" value="1"/>
</dbReference>
<name>A0A2G6PH10_9GAMM</name>
<dbReference type="EMBL" id="PDTV01000004">
    <property type="protein sequence ID" value="PIE83540.1"/>
    <property type="molecule type" value="Genomic_DNA"/>
</dbReference>
<dbReference type="InterPro" id="IPR011055">
    <property type="entry name" value="Dup_hybrid_motif"/>
</dbReference>
<dbReference type="GO" id="GO:0004222">
    <property type="term" value="F:metalloendopeptidase activity"/>
    <property type="evidence" value="ECO:0007669"/>
    <property type="project" value="TreeGrafter"/>
</dbReference>
<protein>
    <submittedName>
        <fullName evidence="2">Peptidase</fullName>
    </submittedName>
</protein>
<evidence type="ECO:0000259" key="1">
    <source>
        <dbReference type="Pfam" id="PF01551"/>
    </source>
</evidence>
<dbReference type="Gene3D" id="2.70.70.10">
    <property type="entry name" value="Glucose Permease (Domain IIA)"/>
    <property type="match status" value="1"/>
</dbReference>
<dbReference type="InterPro" id="IPR016047">
    <property type="entry name" value="M23ase_b-sheet_dom"/>
</dbReference>
<dbReference type="Pfam" id="PF01551">
    <property type="entry name" value="Peptidase_M23"/>
    <property type="match status" value="1"/>
</dbReference>
<sequence>MIVRLLIGLIGLLGLSLVSASELQFDGQFKQGGLIFGQAPPGTRLMLDEQAVPVTPNGDFVFGFGRNAPKSARLHAIFPDGERKQYPLRITQRTYKVQRINGLPPKKVTPSKAALKRIKRERKRVGAARRQNIQTPYFLSGFMWPVTGRISGVYGSQRILNGQPRQPHYGIDIARPVGTPVRAPADGIVTLTEPDLYFSGGTMIIDHGYRLSSTFLHLHEIKVQVGQKVRKGDIVATVGKTGRVTGPHLDWRMNWRKARIDPALIVPPMR</sequence>
<proteinExistence type="predicted"/>
<dbReference type="InterPro" id="IPR050570">
    <property type="entry name" value="Cell_wall_metabolism_enzyme"/>
</dbReference>
<dbReference type="AlphaFoldDB" id="A0A2G6PH10"/>
<accession>A0A2G6PH10</accession>
<dbReference type="PANTHER" id="PTHR21666:SF285">
    <property type="entry name" value="M23 FAMILY METALLOPEPTIDASE"/>
    <property type="match status" value="1"/>
</dbReference>
<dbReference type="SUPFAM" id="SSF51261">
    <property type="entry name" value="Duplicated hybrid motif"/>
    <property type="match status" value="1"/>
</dbReference>
<evidence type="ECO:0000313" key="3">
    <source>
        <dbReference type="Proteomes" id="UP000229278"/>
    </source>
</evidence>
<dbReference type="FunFam" id="2.70.70.10:FF:000019">
    <property type="entry name" value="M23 family peptidase"/>
    <property type="match status" value="1"/>
</dbReference>
<gene>
    <name evidence="2" type="ORF">CSA09_01435</name>
</gene>
<comment type="caution">
    <text evidence="2">The sequence shown here is derived from an EMBL/GenBank/DDBJ whole genome shotgun (WGS) entry which is preliminary data.</text>
</comment>
<dbReference type="CDD" id="cd12797">
    <property type="entry name" value="M23_peptidase"/>
    <property type="match status" value="1"/>
</dbReference>
<dbReference type="Proteomes" id="UP000229278">
    <property type="component" value="Unassembled WGS sequence"/>
</dbReference>
<feature type="domain" description="M23ase beta-sheet core" evidence="1">
    <location>
        <begin position="167"/>
        <end position="262"/>
    </location>
</feature>